<dbReference type="OMA" id="HQGRYDF"/>
<keyword evidence="2" id="KW-0808">Transferase</keyword>
<evidence type="ECO:0000256" key="1">
    <source>
        <dbReference type="ARBA" id="ARBA00022603"/>
    </source>
</evidence>
<keyword evidence="4" id="KW-1185">Reference proteome</keyword>
<dbReference type="GeneID" id="18474119"/>
<evidence type="ECO:0000256" key="2">
    <source>
        <dbReference type="ARBA" id="ARBA00022679"/>
    </source>
</evidence>
<dbReference type="HOGENOM" id="CLU_027534_0_1_1"/>
<dbReference type="GO" id="GO:0005634">
    <property type="term" value="C:nucleus"/>
    <property type="evidence" value="ECO:0007669"/>
    <property type="project" value="TreeGrafter"/>
</dbReference>
<reference evidence="3 4" key="1">
    <citation type="journal article" date="2012" name="Fungal Genet. Biol.">
        <title>The genome of the xerotolerant mold Wallemia sebi reveals adaptations to osmotic stress and suggests cryptic sexual reproduction.</title>
        <authorList>
            <person name="Padamsee M."/>
            <person name="Kumar T.K.A."/>
            <person name="Riley R."/>
            <person name="Binder M."/>
            <person name="Boyd A."/>
            <person name="Calvo A.M."/>
            <person name="Furukawa K."/>
            <person name="Hesse C."/>
            <person name="Hohmann S."/>
            <person name="James T.Y."/>
            <person name="LaButti K."/>
            <person name="Lapidus A."/>
            <person name="Lindquist E."/>
            <person name="Lucas S."/>
            <person name="Miller K."/>
            <person name="Shantappa S."/>
            <person name="Grigoriev I.V."/>
            <person name="Hibbett D.S."/>
            <person name="McLaughlin D.J."/>
            <person name="Spatafora J.W."/>
            <person name="Aime M.C."/>
        </authorList>
    </citation>
    <scope>NUCLEOTIDE SEQUENCE [LARGE SCALE GENOMIC DNA]</scope>
    <source>
        <strain evidence="4">ATCC MYA-4683 / CBS 633.66</strain>
    </source>
</reference>
<dbReference type="KEGG" id="wse:WALSEDRAFT_60716"/>
<dbReference type="STRING" id="671144.I4YA19"/>
<dbReference type="eggNOG" id="KOG2912">
    <property type="taxonomic scope" value="Eukaryota"/>
</dbReference>
<accession>I4YA19</accession>
<dbReference type="InterPro" id="IPR010286">
    <property type="entry name" value="METTL16/RlmF"/>
</dbReference>
<sequence length="417" mass="48339">MTIIVNKNIYKKPINFKDLSLSCPELREYLIPINNKNFEFTINFKDEDSIRCLTKCLLEKDFNLRVKLPSNNLIPTLPNRLDYINYIFDLSGYDATTNKKVNILDIGTGPLPVYPLLISRVYDNAVTYGTDIDIDSLELANINTTNNNLNDNIKLYKTTKQDNLIPSVVIDNISENEINCQLCNPPFYESIEEIKHLENFKSTKPKSMNLGSFNEIVTEGGETSFVSNLIDESLNNQRLFKWYSSLLGKFSSLEVLINKLRQLNVNNYALKEITLGSTRRWVLAWSFYYDRLPNHLMRIEGGTFKSLNPPSNEVYISTDKSLDYLINYVFINIQNLSIDSYNDNFMQLTLVGDETWSRSVRRKLMKGETLPVDSNKITKLRFNYDSMECSLKITWLYGNDRQLFISLYKHINSKLLN</sequence>
<organism evidence="3 4">
    <name type="scientific">Wallemia mellicola (strain ATCC MYA-4683 / CBS 633.66)</name>
    <name type="common">Wallemia sebi (CBS 633.66)</name>
    <dbReference type="NCBI Taxonomy" id="671144"/>
    <lineage>
        <taxon>Eukaryota</taxon>
        <taxon>Fungi</taxon>
        <taxon>Dikarya</taxon>
        <taxon>Basidiomycota</taxon>
        <taxon>Wallemiomycotina</taxon>
        <taxon>Wallemiomycetes</taxon>
        <taxon>Wallemiales</taxon>
        <taxon>Wallemiaceae</taxon>
        <taxon>Wallemia</taxon>
    </lineage>
</organism>
<dbReference type="Proteomes" id="UP000005242">
    <property type="component" value="Unassembled WGS sequence"/>
</dbReference>
<proteinExistence type="predicted"/>
<dbReference type="AlphaFoldDB" id="I4YA19"/>
<dbReference type="EMBL" id="JH668236">
    <property type="protein sequence ID" value="EIM20811.1"/>
    <property type="molecule type" value="Genomic_DNA"/>
</dbReference>
<dbReference type="GO" id="GO:0008168">
    <property type="term" value="F:methyltransferase activity"/>
    <property type="evidence" value="ECO:0007669"/>
    <property type="project" value="UniProtKB-KW"/>
</dbReference>
<dbReference type="RefSeq" id="XP_006959075.1">
    <property type="nucleotide sequence ID" value="XM_006959013.1"/>
</dbReference>
<keyword evidence="1" id="KW-0489">Methyltransferase</keyword>
<protein>
    <recommendedName>
        <fullName evidence="5">U6 small nuclear RNA (adenine-(43)-N(6))-methyltransferase</fullName>
    </recommendedName>
</protein>
<dbReference type="OrthoDB" id="514248at2759"/>
<dbReference type="PANTHER" id="PTHR13393">
    <property type="entry name" value="SAM-DEPENDENT METHYLTRANSFERASE"/>
    <property type="match status" value="1"/>
</dbReference>
<dbReference type="Gene3D" id="3.40.50.150">
    <property type="entry name" value="Vaccinia Virus protein VP39"/>
    <property type="match status" value="1"/>
</dbReference>
<evidence type="ECO:0008006" key="5">
    <source>
        <dbReference type="Google" id="ProtNLM"/>
    </source>
</evidence>
<gene>
    <name evidence="3" type="ORF">WALSEDRAFT_60716</name>
</gene>
<dbReference type="InterPro" id="IPR029063">
    <property type="entry name" value="SAM-dependent_MTases_sf"/>
</dbReference>
<name>I4YA19_WALMC</name>
<evidence type="ECO:0000313" key="3">
    <source>
        <dbReference type="EMBL" id="EIM20811.1"/>
    </source>
</evidence>
<dbReference type="PANTHER" id="PTHR13393:SF0">
    <property type="entry name" value="RNA N6-ADENOSINE-METHYLTRANSFERASE METTL16"/>
    <property type="match status" value="1"/>
</dbReference>
<dbReference type="InParanoid" id="I4YA19"/>
<dbReference type="FunCoup" id="I4YA19">
    <property type="interactions" value="223"/>
</dbReference>
<dbReference type="GO" id="GO:0070475">
    <property type="term" value="P:rRNA base methylation"/>
    <property type="evidence" value="ECO:0007669"/>
    <property type="project" value="TreeGrafter"/>
</dbReference>
<dbReference type="Pfam" id="PF05971">
    <property type="entry name" value="Methyltransf_10"/>
    <property type="match status" value="1"/>
</dbReference>
<dbReference type="SUPFAM" id="SSF53335">
    <property type="entry name" value="S-adenosyl-L-methionine-dependent methyltransferases"/>
    <property type="match status" value="1"/>
</dbReference>
<evidence type="ECO:0000313" key="4">
    <source>
        <dbReference type="Proteomes" id="UP000005242"/>
    </source>
</evidence>